<dbReference type="HAMAP" id="MF_00041">
    <property type="entry name" value="Cys_tRNA_synth"/>
    <property type="match status" value="1"/>
</dbReference>
<feature type="binding site" evidence="12">
    <location>
        <position position="243"/>
    </location>
    <ligand>
        <name>Zn(2+)</name>
        <dbReference type="ChEBI" id="CHEBI:29105"/>
    </ligand>
</feature>
<feature type="binding site" evidence="12">
    <location>
        <position position="273"/>
    </location>
    <ligand>
        <name>ATP</name>
        <dbReference type="ChEBI" id="CHEBI:30616"/>
    </ligand>
</feature>
<evidence type="ECO:0000256" key="4">
    <source>
        <dbReference type="ARBA" id="ARBA00022598"/>
    </source>
</evidence>
<dbReference type="InterPro" id="IPR032678">
    <property type="entry name" value="tRNA-synt_1_cat_dom"/>
</dbReference>
<feature type="domain" description="Cysteinyl-tRNA synthetase class Ia DALR" evidence="14">
    <location>
        <begin position="341"/>
        <end position="403"/>
    </location>
</feature>
<reference evidence="15" key="1">
    <citation type="submission" date="2023-06" db="EMBL/GenBank/DDBJ databases">
        <title>Draft genome sequence of Nocardioides sp. SOB77.</title>
        <authorList>
            <person name="Zhang G."/>
        </authorList>
    </citation>
    <scope>NUCLEOTIDE SEQUENCE</scope>
    <source>
        <strain evidence="15">SOB77</strain>
    </source>
</reference>
<evidence type="ECO:0000256" key="6">
    <source>
        <dbReference type="ARBA" id="ARBA00022741"/>
    </source>
</evidence>
<evidence type="ECO:0000313" key="15">
    <source>
        <dbReference type="EMBL" id="MDN4174593.1"/>
    </source>
</evidence>
<keyword evidence="7 12" id="KW-0862">Zinc</keyword>
<evidence type="ECO:0000256" key="9">
    <source>
        <dbReference type="ARBA" id="ARBA00022917"/>
    </source>
</evidence>
<dbReference type="Pfam" id="PF09190">
    <property type="entry name" value="DALR_2"/>
    <property type="match status" value="1"/>
</dbReference>
<comment type="subcellular location">
    <subcellularLocation>
        <location evidence="12">Cytoplasm</location>
    </subcellularLocation>
</comment>
<evidence type="ECO:0000256" key="10">
    <source>
        <dbReference type="ARBA" id="ARBA00023146"/>
    </source>
</evidence>
<evidence type="ECO:0000256" key="12">
    <source>
        <dbReference type="HAMAP-Rule" id="MF_00041"/>
    </source>
</evidence>
<comment type="subunit">
    <text evidence="2 12">Monomer.</text>
</comment>
<dbReference type="Pfam" id="PF01406">
    <property type="entry name" value="tRNA-synt_1e"/>
    <property type="match status" value="1"/>
</dbReference>
<feature type="region of interest" description="Disordered" evidence="13">
    <location>
        <begin position="163"/>
        <end position="204"/>
    </location>
</feature>
<dbReference type="InterPro" id="IPR015803">
    <property type="entry name" value="Cys-tRNA-ligase"/>
</dbReference>
<dbReference type="InterPro" id="IPR024909">
    <property type="entry name" value="Cys-tRNA/MSH_ligase"/>
</dbReference>
<comment type="cofactor">
    <cofactor evidence="12">
        <name>Zn(2+)</name>
        <dbReference type="ChEBI" id="CHEBI:29105"/>
    </cofactor>
    <text evidence="12">Binds 1 zinc ion per subunit.</text>
</comment>
<name>A0ABT8FIT4_9ACTN</name>
<evidence type="ECO:0000256" key="13">
    <source>
        <dbReference type="SAM" id="MobiDB-lite"/>
    </source>
</evidence>
<keyword evidence="5 12" id="KW-0479">Metal-binding</keyword>
<dbReference type="InterPro" id="IPR014729">
    <property type="entry name" value="Rossmann-like_a/b/a_fold"/>
</dbReference>
<evidence type="ECO:0000256" key="1">
    <source>
        <dbReference type="ARBA" id="ARBA00005594"/>
    </source>
</evidence>
<evidence type="ECO:0000256" key="5">
    <source>
        <dbReference type="ARBA" id="ARBA00022723"/>
    </source>
</evidence>
<gene>
    <name evidence="12 15" type="primary">cysS</name>
    <name evidence="15" type="ORF">QWY28_16650</name>
</gene>
<dbReference type="InterPro" id="IPR015273">
    <property type="entry name" value="Cys-tRNA-synt_Ia_DALR"/>
</dbReference>
<dbReference type="PANTHER" id="PTHR10890:SF30">
    <property type="entry name" value="CYSTEINE--TRNA LIGASE"/>
    <property type="match status" value="1"/>
</dbReference>
<dbReference type="CDD" id="cd00672">
    <property type="entry name" value="CysRS_core"/>
    <property type="match status" value="1"/>
</dbReference>
<feature type="binding site" evidence="12">
    <location>
        <position position="29"/>
    </location>
    <ligand>
        <name>Zn(2+)</name>
        <dbReference type="ChEBI" id="CHEBI:29105"/>
    </ligand>
</feature>
<keyword evidence="10 12" id="KW-0030">Aminoacyl-tRNA synthetase</keyword>
<evidence type="ECO:0000256" key="7">
    <source>
        <dbReference type="ARBA" id="ARBA00022833"/>
    </source>
</evidence>
<dbReference type="SMART" id="SM00840">
    <property type="entry name" value="DALR_2"/>
    <property type="match status" value="1"/>
</dbReference>
<feature type="compositionally biased region" description="Basic and acidic residues" evidence="13">
    <location>
        <begin position="172"/>
        <end position="193"/>
    </location>
</feature>
<keyword evidence="16" id="KW-1185">Reference proteome</keyword>
<comment type="caution">
    <text evidence="15">The sequence shown here is derived from an EMBL/GenBank/DDBJ whole genome shotgun (WGS) entry which is preliminary data.</text>
</comment>
<accession>A0ABT8FIT4</accession>
<dbReference type="Proteomes" id="UP001168620">
    <property type="component" value="Unassembled WGS sequence"/>
</dbReference>
<feature type="binding site" evidence="12">
    <location>
        <position position="214"/>
    </location>
    <ligand>
        <name>Zn(2+)</name>
        <dbReference type="ChEBI" id="CHEBI:29105"/>
    </ligand>
</feature>
<evidence type="ECO:0000256" key="8">
    <source>
        <dbReference type="ARBA" id="ARBA00022840"/>
    </source>
</evidence>
<dbReference type="InterPro" id="IPR056411">
    <property type="entry name" value="CysS_C"/>
</dbReference>
<evidence type="ECO:0000256" key="2">
    <source>
        <dbReference type="ARBA" id="ARBA00011245"/>
    </source>
</evidence>
<keyword evidence="4 12" id="KW-0436">Ligase</keyword>
<organism evidence="15 16">
    <name type="scientific">Nocardioides oceani</name>
    <dbReference type="NCBI Taxonomy" id="3058369"/>
    <lineage>
        <taxon>Bacteria</taxon>
        <taxon>Bacillati</taxon>
        <taxon>Actinomycetota</taxon>
        <taxon>Actinomycetes</taxon>
        <taxon>Propionibacteriales</taxon>
        <taxon>Nocardioidaceae</taxon>
        <taxon>Nocardioides</taxon>
    </lineage>
</organism>
<feature type="short sequence motif" description="'KMSKS' region" evidence="12">
    <location>
        <begin position="270"/>
        <end position="274"/>
    </location>
</feature>
<dbReference type="Gene3D" id="1.20.120.640">
    <property type="entry name" value="Anticodon-binding domain of a subclass of class I aminoacyl-tRNA synthetases"/>
    <property type="match status" value="1"/>
</dbReference>
<dbReference type="Pfam" id="PF23493">
    <property type="entry name" value="CysS_C"/>
    <property type="match status" value="1"/>
</dbReference>
<sequence length="465" mass="51272">MTLRLYDTATREVRDFVPLEEGRAGVYVCGLTVQSEPHVGHVRSGVNFDVLQRWLRHSGYDVTFIRNVTDIDDKILGKAEALGRPWYAHAATMKRELDAAYAALNVAPPTYEPAATGHVPEMVELIEALIEKGHAYAAEDGSGDVYFDVRSWPAYGELTSQRIDDMEAAEDADPRGKRDPRDFALWKGRKESEPSTASWPSPWGRGRPGWHIECSAMAGKYLGSAFDIHGGGVDLRFPHHENEQAQSRAAGHPFASYWMHNAWITTAGEKMSKSLGNSLTIPSVLQRFRGIELRFYLVASHYRSHVEFSFEALEESAAGFRRVEGFLDRAGEVEPGALPQGFVDAMDDDLGTPAAVAVLYDAVREGNRLLQAGDAAGARERAGAVRAMLGVLGLDPADPAWGASSRAEDKAQAALDMLIRARMDERRAARENRDFALADAIRDELKNAGISVQDGPDRDYQWSLD</sequence>
<dbReference type="SUPFAM" id="SSF52374">
    <property type="entry name" value="Nucleotidylyl transferase"/>
    <property type="match status" value="1"/>
</dbReference>
<keyword evidence="9 12" id="KW-0648">Protein biosynthesis</keyword>
<proteinExistence type="inferred from homology"/>
<dbReference type="PANTHER" id="PTHR10890">
    <property type="entry name" value="CYSTEINYL-TRNA SYNTHETASE"/>
    <property type="match status" value="1"/>
</dbReference>
<evidence type="ECO:0000313" key="16">
    <source>
        <dbReference type="Proteomes" id="UP001168620"/>
    </source>
</evidence>
<protein>
    <recommendedName>
        <fullName evidence="12">Cysteine--tRNA ligase</fullName>
        <ecNumber evidence="12">6.1.1.16</ecNumber>
    </recommendedName>
    <alternativeName>
        <fullName evidence="12">Cysteinyl-tRNA synthetase</fullName>
        <shortName evidence="12">CysRS</shortName>
    </alternativeName>
</protein>
<keyword evidence="6 12" id="KW-0547">Nucleotide-binding</keyword>
<comment type="catalytic activity">
    <reaction evidence="11 12">
        <text>tRNA(Cys) + L-cysteine + ATP = L-cysteinyl-tRNA(Cys) + AMP + diphosphate</text>
        <dbReference type="Rhea" id="RHEA:17773"/>
        <dbReference type="Rhea" id="RHEA-COMP:9661"/>
        <dbReference type="Rhea" id="RHEA-COMP:9679"/>
        <dbReference type="ChEBI" id="CHEBI:30616"/>
        <dbReference type="ChEBI" id="CHEBI:33019"/>
        <dbReference type="ChEBI" id="CHEBI:35235"/>
        <dbReference type="ChEBI" id="CHEBI:78442"/>
        <dbReference type="ChEBI" id="CHEBI:78517"/>
        <dbReference type="ChEBI" id="CHEBI:456215"/>
        <dbReference type="EC" id="6.1.1.16"/>
    </reaction>
</comment>
<evidence type="ECO:0000259" key="14">
    <source>
        <dbReference type="SMART" id="SM00840"/>
    </source>
</evidence>
<feature type="short sequence motif" description="'HIGH' region" evidence="12">
    <location>
        <begin position="31"/>
        <end position="41"/>
    </location>
</feature>
<dbReference type="GO" id="GO:0004817">
    <property type="term" value="F:cysteine-tRNA ligase activity"/>
    <property type="evidence" value="ECO:0007669"/>
    <property type="project" value="UniProtKB-EC"/>
</dbReference>
<evidence type="ECO:0000256" key="3">
    <source>
        <dbReference type="ARBA" id="ARBA00022490"/>
    </source>
</evidence>
<feature type="binding site" evidence="12">
    <location>
        <position position="239"/>
    </location>
    <ligand>
        <name>Zn(2+)</name>
        <dbReference type="ChEBI" id="CHEBI:29105"/>
    </ligand>
</feature>
<dbReference type="InterPro" id="IPR009080">
    <property type="entry name" value="tRNAsynth_Ia_anticodon-bd"/>
</dbReference>
<comment type="similarity">
    <text evidence="1 12">Belongs to the class-I aminoacyl-tRNA synthetase family.</text>
</comment>
<dbReference type="Gene3D" id="3.40.50.620">
    <property type="entry name" value="HUPs"/>
    <property type="match status" value="1"/>
</dbReference>
<keyword evidence="8 12" id="KW-0067">ATP-binding</keyword>
<keyword evidence="3 12" id="KW-0963">Cytoplasm</keyword>
<dbReference type="NCBIfam" id="TIGR00435">
    <property type="entry name" value="cysS"/>
    <property type="match status" value="1"/>
</dbReference>
<dbReference type="RefSeq" id="WP_300953685.1">
    <property type="nucleotide sequence ID" value="NZ_JAUHJQ010000007.1"/>
</dbReference>
<dbReference type="SUPFAM" id="SSF47323">
    <property type="entry name" value="Anticodon-binding domain of a subclass of class I aminoacyl-tRNA synthetases"/>
    <property type="match status" value="1"/>
</dbReference>
<dbReference type="EMBL" id="JAUHJQ010000007">
    <property type="protein sequence ID" value="MDN4174593.1"/>
    <property type="molecule type" value="Genomic_DNA"/>
</dbReference>
<dbReference type="EC" id="6.1.1.16" evidence="12"/>
<dbReference type="PRINTS" id="PR00983">
    <property type="entry name" value="TRNASYNTHCYS"/>
</dbReference>
<evidence type="ECO:0000256" key="11">
    <source>
        <dbReference type="ARBA" id="ARBA00047398"/>
    </source>
</evidence>